<keyword evidence="4" id="KW-0175">Coiled coil</keyword>
<name>A0AA40I166_CNENI</name>
<reference evidence="7" key="1">
    <citation type="submission" date="2023-06" db="EMBL/GenBank/DDBJ databases">
        <title>Reference genome for the Northern bat (Eptesicus nilssonii), a most northern bat species.</title>
        <authorList>
            <person name="Laine V.N."/>
            <person name="Pulliainen A.T."/>
            <person name="Lilley T.M."/>
        </authorList>
    </citation>
    <scope>NUCLEOTIDE SEQUENCE</scope>
    <source>
        <strain evidence="7">BLF_Eptnil</strain>
        <tissue evidence="7">Kidney</tissue>
    </source>
</reference>
<comment type="caution">
    <text evidence="7">The sequence shown here is derived from an EMBL/GenBank/DDBJ whole genome shotgun (WGS) entry which is preliminary data.</text>
</comment>
<feature type="domain" description="UBZ1-type" evidence="6">
    <location>
        <begin position="137"/>
        <end position="163"/>
    </location>
</feature>
<keyword evidence="2 5" id="KW-0863">Zinc-finger</keyword>
<keyword evidence="3" id="KW-0862">Zinc</keyword>
<evidence type="ECO:0000256" key="1">
    <source>
        <dbReference type="ARBA" id="ARBA00022723"/>
    </source>
</evidence>
<evidence type="ECO:0000313" key="7">
    <source>
        <dbReference type="EMBL" id="KAK1341095.1"/>
    </source>
</evidence>
<evidence type="ECO:0000259" key="6">
    <source>
        <dbReference type="PROSITE" id="PS51905"/>
    </source>
</evidence>
<protein>
    <recommendedName>
        <fullName evidence="6">UBZ1-type domain-containing protein</fullName>
    </recommendedName>
</protein>
<keyword evidence="1" id="KW-0479">Metal-binding</keyword>
<evidence type="ECO:0000313" key="8">
    <source>
        <dbReference type="Proteomes" id="UP001177744"/>
    </source>
</evidence>
<evidence type="ECO:0000256" key="4">
    <source>
        <dbReference type="ARBA" id="ARBA00023054"/>
    </source>
</evidence>
<keyword evidence="8" id="KW-1185">Reference proteome</keyword>
<evidence type="ECO:0000256" key="2">
    <source>
        <dbReference type="ARBA" id="ARBA00022771"/>
    </source>
</evidence>
<accession>A0AA40I166</accession>
<dbReference type="AlphaFoldDB" id="A0AA40I166"/>
<organism evidence="7 8">
    <name type="scientific">Cnephaeus nilssonii</name>
    <name type="common">Northern bat</name>
    <name type="synonym">Eptesicus nilssonii</name>
    <dbReference type="NCBI Taxonomy" id="3371016"/>
    <lineage>
        <taxon>Eukaryota</taxon>
        <taxon>Metazoa</taxon>
        <taxon>Chordata</taxon>
        <taxon>Craniata</taxon>
        <taxon>Vertebrata</taxon>
        <taxon>Euteleostomi</taxon>
        <taxon>Mammalia</taxon>
        <taxon>Eutheria</taxon>
        <taxon>Laurasiatheria</taxon>
        <taxon>Chiroptera</taxon>
        <taxon>Yangochiroptera</taxon>
        <taxon>Vespertilionidae</taxon>
        <taxon>Cnephaeus</taxon>
    </lineage>
</organism>
<sequence>MACVNVEIQAPLLLGHEKLLPWLSSASQLPSLPTPQGQLRTAALTRPVFCHGPDCSSLACPMCYSPILDTTPNTTYLFGAQEAEDEKSVLMAAVQNGGEEANLLLPELGNAFYDMASGFAVGPLSEASTGGPATPPWKECPICRERFPAESDKDALEDHMDGHFFFSTQDPFTFE</sequence>
<proteinExistence type="predicted"/>
<dbReference type="GO" id="GO:0008270">
    <property type="term" value="F:zinc ion binding"/>
    <property type="evidence" value="ECO:0007669"/>
    <property type="project" value="UniProtKB-KW"/>
</dbReference>
<gene>
    <name evidence="7" type="ORF">QTO34_017497</name>
</gene>
<dbReference type="Proteomes" id="UP001177744">
    <property type="component" value="Unassembled WGS sequence"/>
</dbReference>
<dbReference type="PROSITE" id="PS51905">
    <property type="entry name" value="ZF_UBZ1"/>
    <property type="match status" value="1"/>
</dbReference>
<dbReference type="Pfam" id="PF18112">
    <property type="entry name" value="Zn-C2H2_12"/>
    <property type="match status" value="1"/>
</dbReference>
<dbReference type="InterPro" id="IPR041641">
    <property type="entry name" value="CALCOCO1/2_Zn_UBZ1"/>
</dbReference>
<dbReference type="EMBL" id="JAULJE010000007">
    <property type="protein sequence ID" value="KAK1341095.1"/>
    <property type="molecule type" value="Genomic_DNA"/>
</dbReference>
<evidence type="ECO:0000256" key="3">
    <source>
        <dbReference type="ARBA" id="ARBA00022833"/>
    </source>
</evidence>
<dbReference type="Gene3D" id="6.20.250.40">
    <property type="match status" value="1"/>
</dbReference>
<evidence type="ECO:0000256" key="5">
    <source>
        <dbReference type="PROSITE-ProRule" id="PRU01253"/>
    </source>
</evidence>